<dbReference type="AlphaFoldDB" id="A0AAV9JKU3"/>
<dbReference type="SUPFAM" id="SSF50630">
    <property type="entry name" value="Acid proteases"/>
    <property type="match status" value="1"/>
</dbReference>
<reference evidence="1 2" key="1">
    <citation type="submission" date="2021-11" db="EMBL/GenBank/DDBJ databases">
        <title>Black yeast isolated from Biological Soil Crust.</title>
        <authorList>
            <person name="Kurbessoian T."/>
        </authorList>
    </citation>
    <scope>NUCLEOTIDE SEQUENCE [LARGE SCALE GENOMIC DNA]</scope>
    <source>
        <strain evidence="1 2">CCFEE 5522</strain>
    </source>
</reference>
<dbReference type="InterPro" id="IPR021109">
    <property type="entry name" value="Peptidase_aspartic_dom_sf"/>
</dbReference>
<sequence length="439" mass="49244">MASVRTLSNLCLALKLADERDFRNAVTDILANDSSICAKIDILHAEAEHREHAVPKKQTTQLTSDLERLEGMLLDLSFATAIADEDGLLQAPLPAADTARTTSGMRDWLANQFVTIDSKMCLMDLMLFSATARWLFWRRLLSRFGDRKHFCAVLCDEDADMAQAKGALHELLEHAKGRLDEALMLMGLPRDSHLFPVKEAVRKRASRGGRRRKGKSGILEEVIEPEPEIEVIRPATPATKLRVVGSVTGFTPEVEISLTRDGPHARAIIDTGCESTAIDMDFLRYLDPQANLQRLPRPMISSGVVSKAYQLQQHYTMLDICMDARIFGPEERLVRLQIAHEVMVVEDSSFDMLIGMDFMLTHDISLHPSSMVVKSCDNAIVQVMNEVNSFSQTIDDPEEERKRMKKLLQMVERSRLRSPVLDRDGCGSSVVRTTARRTA</sequence>
<accession>A0AAV9JKU3</accession>
<proteinExistence type="predicted"/>
<dbReference type="CDD" id="cd00303">
    <property type="entry name" value="retropepsin_like"/>
    <property type="match status" value="1"/>
</dbReference>
<dbReference type="Gene3D" id="2.40.70.10">
    <property type="entry name" value="Acid Proteases"/>
    <property type="match status" value="1"/>
</dbReference>
<organism evidence="1 2">
    <name type="scientific">Oleoguttula mirabilis</name>
    <dbReference type="NCBI Taxonomy" id="1507867"/>
    <lineage>
        <taxon>Eukaryota</taxon>
        <taxon>Fungi</taxon>
        <taxon>Dikarya</taxon>
        <taxon>Ascomycota</taxon>
        <taxon>Pezizomycotina</taxon>
        <taxon>Dothideomycetes</taxon>
        <taxon>Dothideomycetidae</taxon>
        <taxon>Mycosphaerellales</taxon>
        <taxon>Teratosphaeriaceae</taxon>
        <taxon>Oleoguttula</taxon>
    </lineage>
</organism>
<gene>
    <name evidence="1" type="ORF">LTR36_002566</name>
</gene>
<name>A0AAV9JKU3_9PEZI</name>
<protein>
    <recommendedName>
        <fullName evidence="3">Peptidase A2 domain-containing protein</fullName>
    </recommendedName>
</protein>
<evidence type="ECO:0000313" key="2">
    <source>
        <dbReference type="Proteomes" id="UP001324427"/>
    </source>
</evidence>
<dbReference type="Proteomes" id="UP001324427">
    <property type="component" value="Unassembled WGS sequence"/>
</dbReference>
<evidence type="ECO:0000313" key="1">
    <source>
        <dbReference type="EMBL" id="KAK4545613.1"/>
    </source>
</evidence>
<keyword evidence="2" id="KW-1185">Reference proteome</keyword>
<evidence type="ECO:0008006" key="3">
    <source>
        <dbReference type="Google" id="ProtNLM"/>
    </source>
</evidence>
<dbReference type="EMBL" id="JAVFHQ010000018">
    <property type="protein sequence ID" value="KAK4545613.1"/>
    <property type="molecule type" value="Genomic_DNA"/>
</dbReference>
<comment type="caution">
    <text evidence="1">The sequence shown here is derived from an EMBL/GenBank/DDBJ whole genome shotgun (WGS) entry which is preliminary data.</text>
</comment>